<evidence type="ECO:0000313" key="3">
    <source>
        <dbReference type="Proteomes" id="UP001362999"/>
    </source>
</evidence>
<dbReference type="Pfam" id="PF01501">
    <property type="entry name" value="Glyco_transf_8"/>
    <property type="match status" value="1"/>
</dbReference>
<dbReference type="EMBL" id="JAWWNJ010000016">
    <property type="protein sequence ID" value="KAK7039810.1"/>
    <property type="molecule type" value="Genomic_DNA"/>
</dbReference>
<keyword evidence="1" id="KW-0812">Transmembrane</keyword>
<dbReference type="AlphaFoldDB" id="A0AAW0CLU4"/>
<evidence type="ECO:0000313" key="2">
    <source>
        <dbReference type="EMBL" id="KAK7039810.1"/>
    </source>
</evidence>
<dbReference type="InterPro" id="IPR050587">
    <property type="entry name" value="GNT1/Glycosyltrans_8"/>
</dbReference>
<dbReference type="Proteomes" id="UP001362999">
    <property type="component" value="Unassembled WGS sequence"/>
</dbReference>
<comment type="caution">
    <text evidence="2">The sequence shown here is derived from an EMBL/GenBank/DDBJ whole genome shotgun (WGS) entry which is preliminary data.</text>
</comment>
<protein>
    <submittedName>
        <fullName evidence="2">Glycosyltransferase family 8 protein</fullName>
    </submittedName>
</protein>
<keyword evidence="3" id="KW-1185">Reference proteome</keyword>
<sequence>MYTGNYQLKKLRPDFPMSSSYLSRISGRWSYERLPTSYGDRPPPRARCSQQARILIALVLVMSTSAIAWVWGVRYLRSGSYSPLDNYQNLNSLPVTTDPTTPPSPRSRRAVVSSLYSDDFAIAVGVLGYSARSANTTARLLLPYLSDRVSSKALCIVRAAGWEPYAVPLIHPPHDGQGIHRRFRDQYTKLNIWALDKTMGGIDSAVYLDADTLVRHNFDELFDSPFGFAAVPDVYGAGDTRGFSITFNAGVLAFRPSSAVLADMLKKMEVAQYPLKQAEQAFLNLYFGGTALRLPYIYNANLAIKTRSPALWDRLAPEMRIVHYTMTKPFILDGRNKGPSILSPEEIEMAMQQSERRDGGFYQEEVGWWRAAYRRMMGDIGQVIRECYEL</sequence>
<evidence type="ECO:0000256" key="1">
    <source>
        <dbReference type="SAM" id="Phobius"/>
    </source>
</evidence>
<reference evidence="2 3" key="1">
    <citation type="journal article" date="2024" name="J Genomics">
        <title>Draft genome sequencing and assembly of Favolaschia claudopus CIRM-BRFM 2984 isolated from oak limbs.</title>
        <authorList>
            <person name="Navarro D."/>
            <person name="Drula E."/>
            <person name="Chaduli D."/>
            <person name="Cazenave R."/>
            <person name="Ahrendt S."/>
            <person name="Wang J."/>
            <person name="Lipzen A."/>
            <person name="Daum C."/>
            <person name="Barry K."/>
            <person name="Grigoriev I.V."/>
            <person name="Favel A."/>
            <person name="Rosso M.N."/>
            <person name="Martin F."/>
        </authorList>
    </citation>
    <scope>NUCLEOTIDE SEQUENCE [LARGE SCALE GENOMIC DNA]</scope>
    <source>
        <strain evidence="2 3">CIRM-BRFM 2984</strain>
    </source>
</reference>
<dbReference type="Gene3D" id="3.90.550.10">
    <property type="entry name" value="Spore Coat Polysaccharide Biosynthesis Protein SpsA, Chain A"/>
    <property type="match status" value="1"/>
</dbReference>
<dbReference type="InterPro" id="IPR002495">
    <property type="entry name" value="Glyco_trans_8"/>
</dbReference>
<name>A0AAW0CLU4_9AGAR</name>
<gene>
    <name evidence="2" type="ORF">R3P38DRAFT_2902043</name>
</gene>
<dbReference type="SUPFAM" id="SSF53448">
    <property type="entry name" value="Nucleotide-diphospho-sugar transferases"/>
    <property type="match status" value="1"/>
</dbReference>
<organism evidence="2 3">
    <name type="scientific">Favolaschia claudopus</name>
    <dbReference type="NCBI Taxonomy" id="2862362"/>
    <lineage>
        <taxon>Eukaryota</taxon>
        <taxon>Fungi</taxon>
        <taxon>Dikarya</taxon>
        <taxon>Basidiomycota</taxon>
        <taxon>Agaricomycotina</taxon>
        <taxon>Agaricomycetes</taxon>
        <taxon>Agaricomycetidae</taxon>
        <taxon>Agaricales</taxon>
        <taxon>Marasmiineae</taxon>
        <taxon>Mycenaceae</taxon>
        <taxon>Favolaschia</taxon>
    </lineage>
</organism>
<keyword evidence="1" id="KW-1133">Transmembrane helix</keyword>
<accession>A0AAW0CLU4</accession>
<feature type="transmembrane region" description="Helical" evidence="1">
    <location>
        <begin position="54"/>
        <end position="72"/>
    </location>
</feature>
<dbReference type="PANTHER" id="PTHR11183">
    <property type="entry name" value="GLYCOGENIN SUBFAMILY MEMBER"/>
    <property type="match status" value="1"/>
</dbReference>
<dbReference type="GO" id="GO:0016757">
    <property type="term" value="F:glycosyltransferase activity"/>
    <property type="evidence" value="ECO:0007669"/>
    <property type="project" value="InterPro"/>
</dbReference>
<keyword evidence="1" id="KW-0472">Membrane</keyword>
<dbReference type="InterPro" id="IPR029044">
    <property type="entry name" value="Nucleotide-diphossugar_trans"/>
</dbReference>
<proteinExistence type="predicted"/>